<dbReference type="Proteomes" id="UP001210865">
    <property type="component" value="Chromosome"/>
</dbReference>
<evidence type="ECO:0000313" key="3">
    <source>
        <dbReference type="Proteomes" id="UP001210865"/>
    </source>
</evidence>
<dbReference type="Gene3D" id="1.25.40.10">
    <property type="entry name" value="Tetratricopeptide repeat domain"/>
    <property type="match status" value="1"/>
</dbReference>
<name>A0ABY7NSI1_9SPHN</name>
<dbReference type="SMART" id="SM00671">
    <property type="entry name" value="SEL1"/>
    <property type="match status" value="1"/>
</dbReference>
<sequence length="290" mass="31046">MTIALALIIALQAAILPQNDASPEVLHRQPFAVIERSASGGDKYAQFELAERYEAGIGVDRNVKRAIYWYSKAAKTIVVPTYVYLGPIGKASRGRAIEIGQPQIRPGLPQAAARLSALEPGRKAPITPGLDIPANSPSSQPLKGLSPPASEILVASGVDLAVLMATPPEKPVPLRIAGIDGFASYDRNKCAAGELDIPSSECHVSSIKFQANFPVKVCISIEKAEIFLEAHGWRTPAERSRPSFHIGASGEPNLPPIQEVFVDRFGDAISLSPYLKASCLNQAKLDLAHE</sequence>
<dbReference type="Pfam" id="PF08238">
    <property type="entry name" value="Sel1"/>
    <property type="match status" value="1"/>
</dbReference>
<protein>
    <submittedName>
        <fullName evidence="2">SEL1-like repeat protein</fullName>
    </submittedName>
</protein>
<dbReference type="SUPFAM" id="SSF81901">
    <property type="entry name" value="HCP-like"/>
    <property type="match status" value="1"/>
</dbReference>
<dbReference type="InterPro" id="IPR011990">
    <property type="entry name" value="TPR-like_helical_dom_sf"/>
</dbReference>
<dbReference type="EMBL" id="CP115174">
    <property type="protein sequence ID" value="WBO24460.1"/>
    <property type="molecule type" value="Genomic_DNA"/>
</dbReference>
<feature type="region of interest" description="Disordered" evidence="1">
    <location>
        <begin position="126"/>
        <end position="145"/>
    </location>
</feature>
<organism evidence="2 3">
    <name type="scientific">Sphingomonas abietis</name>
    <dbReference type="NCBI Taxonomy" id="3012344"/>
    <lineage>
        <taxon>Bacteria</taxon>
        <taxon>Pseudomonadati</taxon>
        <taxon>Pseudomonadota</taxon>
        <taxon>Alphaproteobacteria</taxon>
        <taxon>Sphingomonadales</taxon>
        <taxon>Sphingomonadaceae</taxon>
        <taxon>Sphingomonas</taxon>
    </lineage>
</organism>
<evidence type="ECO:0000313" key="2">
    <source>
        <dbReference type="EMBL" id="WBO24460.1"/>
    </source>
</evidence>
<gene>
    <name evidence="2" type="ORF">PBT88_10330</name>
</gene>
<dbReference type="RefSeq" id="WP_270079082.1">
    <property type="nucleotide sequence ID" value="NZ_CP115174.1"/>
</dbReference>
<reference evidence="2 3" key="1">
    <citation type="submission" date="2022-12" db="EMBL/GenBank/DDBJ databases">
        <title>Sphingomonas abieness sp. nov., an endophytic bacterium isolated from Abies koreana.</title>
        <authorList>
            <person name="Jiang L."/>
            <person name="Lee J."/>
        </authorList>
    </citation>
    <scope>NUCLEOTIDE SEQUENCE [LARGE SCALE GENOMIC DNA]</scope>
    <source>
        <strain evidence="3">PAMB 00755</strain>
    </source>
</reference>
<accession>A0ABY7NSI1</accession>
<proteinExistence type="predicted"/>
<evidence type="ECO:0000256" key="1">
    <source>
        <dbReference type="SAM" id="MobiDB-lite"/>
    </source>
</evidence>
<dbReference type="InterPro" id="IPR006597">
    <property type="entry name" value="Sel1-like"/>
</dbReference>
<keyword evidence="3" id="KW-1185">Reference proteome</keyword>